<dbReference type="AlphaFoldDB" id="A0A4C1WCR1"/>
<feature type="region of interest" description="Disordered" evidence="1">
    <location>
        <begin position="131"/>
        <end position="152"/>
    </location>
</feature>
<evidence type="ECO:0000256" key="1">
    <source>
        <dbReference type="SAM" id="MobiDB-lite"/>
    </source>
</evidence>
<reference evidence="2 3" key="1">
    <citation type="journal article" date="2019" name="Commun. Biol.">
        <title>The bagworm genome reveals a unique fibroin gene that provides high tensile strength.</title>
        <authorList>
            <person name="Kono N."/>
            <person name="Nakamura H."/>
            <person name="Ohtoshi R."/>
            <person name="Tomita M."/>
            <person name="Numata K."/>
            <person name="Arakawa K."/>
        </authorList>
    </citation>
    <scope>NUCLEOTIDE SEQUENCE [LARGE SCALE GENOMIC DNA]</scope>
</reference>
<proteinExistence type="predicted"/>
<evidence type="ECO:0000313" key="3">
    <source>
        <dbReference type="Proteomes" id="UP000299102"/>
    </source>
</evidence>
<evidence type="ECO:0000313" key="2">
    <source>
        <dbReference type="EMBL" id="GBP49186.1"/>
    </source>
</evidence>
<dbReference type="Proteomes" id="UP000299102">
    <property type="component" value="Unassembled WGS sequence"/>
</dbReference>
<comment type="caution">
    <text evidence="2">The sequence shown here is derived from an EMBL/GenBank/DDBJ whole genome shotgun (WGS) entry which is preliminary data.</text>
</comment>
<protein>
    <submittedName>
        <fullName evidence="2">Uncharacterized protein</fullName>
    </submittedName>
</protein>
<name>A0A4C1WCR1_EUMVA</name>
<dbReference type="EMBL" id="BGZK01000539">
    <property type="protein sequence ID" value="GBP49186.1"/>
    <property type="molecule type" value="Genomic_DNA"/>
</dbReference>
<feature type="region of interest" description="Disordered" evidence="1">
    <location>
        <begin position="166"/>
        <end position="195"/>
    </location>
</feature>
<feature type="compositionally biased region" description="Basic and acidic residues" evidence="1">
    <location>
        <begin position="43"/>
        <end position="53"/>
    </location>
</feature>
<sequence length="211" mass="23432">MKTMCEKGERERKRCLNGSVPRTSYHPHVEKPSKRQNHQHVIKPSEKQRPSESREACWTRFRVFLTRSEAKPKSGLDWDDPLYLSVYLFVRGISSERLNRSRWDFNGKYLSLASTKSELGLVAELKLKTGQGTKSRIGPESESKAGPGSNGTSLVQIGTVAELELKAEQTVESRTGPGSESKAGPGPKLKTKIENKCGDMIKIKSVTGMGI</sequence>
<feature type="region of interest" description="Disordered" evidence="1">
    <location>
        <begin position="1"/>
        <end position="53"/>
    </location>
</feature>
<gene>
    <name evidence="2" type="ORF">EVAR_46204_1</name>
</gene>
<feature type="compositionally biased region" description="Basic and acidic residues" evidence="1">
    <location>
        <begin position="1"/>
        <end position="14"/>
    </location>
</feature>
<accession>A0A4C1WCR1</accession>
<organism evidence="2 3">
    <name type="scientific">Eumeta variegata</name>
    <name type="common">Bagworm moth</name>
    <name type="synonym">Eumeta japonica</name>
    <dbReference type="NCBI Taxonomy" id="151549"/>
    <lineage>
        <taxon>Eukaryota</taxon>
        <taxon>Metazoa</taxon>
        <taxon>Ecdysozoa</taxon>
        <taxon>Arthropoda</taxon>
        <taxon>Hexapoda</taxon>
        <taxon>Insecta</taxon>
        <taxon>Pterygota</taxon>
        <taxon>Neoptera</taxon>
        <taxon>Endopterygota</taxon>
        <taxon>Lepidoptera</taxon>
        <taxon>Glossata</taxon>
        <taxon>Ditrysia</taxon>
        <taxon>Tineoidea</taxon>
        <taxon>Psychidae</taxon>
        <taxon>Oiketicinae</taxon>
        <taxon>Eumeta</taxon>
    </lineage>
</organism>
<keyword evidence="3" id="KW-1185">Reference proteome</keyword>